<evidence type="ECO:0000256" key="2">
    <source>
        <dbReference type="RuleBase" id="RU003749"/>
    </source>
</evidence>
<dbReference type="EMBL" id="JAAITS010000019">
    <property type="protein sequence ID" value="NSG85414.1"/>
    <property type="molecule type" value="Genomic_DNA"/>
</dbReference>
<dbReference type="RefSeq" id="WP_118577945.1">
    <property type="nucleotide sequence ID" value="NZ_JAAINN010000032.1"/>
</dbReference>
<dbReference type="Proteomes" id="UP001644719">
    <property type="component" value="Unassembled WGS sequence"/>
</dbReference>
<evidence type="ECO:0000259" key="3">
    <source>
        <dbReference type="PROSITE" id="PS50801"/>
    </source>
</evidence>
<dbReference type="PROSITE" id="PS50801">
    <property type="entry name" value="STAS"/>
    <property type="match status" value="1"/>
</dbReference>
<dbReference type="Pfam" id="PF01740">
    <property type="entry name" value="STAS"/>
    <property type="match status" value="1"/>
</dbReference>
<comment type="similarity">
    <text evidence="1 2">Belongs to the anti-sigma-factor antagonist family.</text>
</comment>
<dbReference type="SUPFAM" id="SSF52091">
    <property type="entry name" value="SpoIIaa-like"/>
    <property type="match status" value="1"/>
</dbReference>
<evidence type="ECO:0000313" key="4">
    <source>
        <dbReference type="EMBL" id="NSG85414.1"/>
    </source>
</evidence>
<feature type="domain" description="STAS" evidence="3">
    <location>
        <begin position="1"/>
        <end position="100"/>
    </location>
</feature>
<accession>A0ABX2H5L9</accession>
<dbReference type="PANTHER" id="PTHR33495">
    <property type="entry name" value="ANTI-SIGMA FACTOR ANTAGONIST TM_1081-RELATED-RELATED"/>
    <property type="match status" value="1"/>
</dbReference>
<keyword evidence="5" id="KW-1185">Reference proteome</keyword>
<dbReference type="InterPro" id="IPR003658">
    <property type="entry name" value="Anti-sigma_ant"/>
</dbReference>
<dbReference type="GeneID" id="69515421"/>
<dbReference type="InterPro" id="IPR002645">
    <property type="entry name" value="STAS_dom"/>
</dbReference>
<name>A0ABX2H5L9_9FIRM</name>
<dbReference type="Gene3D" id="3.30.750.24">
    <property type="entry name" value="STAS domain"/>
    <property type="match status" value="1"/>
</dbReference>
<comment type="caution">
    <text evidence="4">The sequence shown here is derived from an EMBL/GenBank/DDBJ whole genome shotgun (WGS) entry which is preliminary data.</text>
</comment>
<evidence type="ECO:0000256" key="1">
    <source>
        <dbReference type="ARBA" id="ARBA00009013"/>
    </source>
</evidence>
<dbReference type="CDD" id="cd07043">
    <property type="entry name" value="STAS_anti-anti-sigma_factors"/>
    <property type="match status" value="1"/>
</dbReference>
<evidence type="ECO:0000313" key="5">
    <source>
        <dbReference type="Proteomes" id="UP001644719"/>
    </source>
</evidence>
<dbReference type="InterPro" id="IPR036513">
    <property type="entry name" value="STAS_dom_sf"/>
</dbReference>
<proteinExistence type="inferred from homology"/>
<protein>
    <recommendedName>
        <fullName evidence="2">Anti-sigma factor antagonist</fullName>
    </recommendedName>
</protein>
<gene>
    <name evidence="4" type="ORF">G5B17_08195</name>
</gene>
<organism evidence="4 5">
    <name type="scientific">Blautia faecis</name>
    <dbReference type="NCBI Taxonomy" id="871665"/>
    <lineage>
        <taxon>Bacteria</taxon>
        <taxon>Bacillati</taxon>
        <taxon>Bacillota</taxon>
        <taxon>Clostridia</taxon>
        <taxon>Lachnospirales</taxon>
        <taxon>Lachnospiraceae</taxon>
        <taxon>Blautia</taxon>
    </lineage>
</organism>
<sequence length="100" mass="11069">MEIVSKTEGSKVTMEITGWLDTQTAPQLEKELSALDPGTTSLVFDFANLEYISSAGLRLVIAAYKKMAGKEGFRIVNVSDEVYDVFSLTGFDQKINIEKK</sequence>
<reference evidence="4 5" key="1">
    <citation type="journal article" date="2020" name="Cell Host Microbe">
        <title>Functional and Genomic Variation between Human-Derived Isolates of Lachnospiraceae Reveals Inter- and Intra-Species Diversity.</title>
        <authorList>
            <person name="Sorbara M.T."/>
            <person name="Littmann E.R."/>
            <person name="Fontana E."/>
            <person name="Moody T.U."/>
            <person name="Kohout C.E."/>
            <person name="Gjonbalaj M."/>
            <person name="Eaton V."/>
            <person name="Seok R."/>
            <person name="Leiner I.M."/>
            <person name="Pamer E.G."/>
        </authorList>
    </citation>
    <scope>NUCLEOTIDE SEQUENCE [LARGE SCALE GENOMIC DNA]</scope>
    <source>
        <strain evidence="4 5">MSK.17.74</strain>
    </source>
</reference>
<dbReference type="NCBIfam" id="TIGR00377">
    <property type="entry name" value="ant_ant_sig"/>
    <property type="match status" value="1"/>
</dbReference>